<dbReference type="PANTHER" id="PTHR30024:SF48">
    <property type="entry name" value="ABC TRANSPORTER SUBSTRATE-BINDING PROTEIN"/>
    <property type="match status" value="1"/>
</dbReference>
<feature type="domain" description="SsuA/THI5-like" evidence="2">
    <location>
        <begin position="56"/>
        <end position="250"/>
    </location>
</feature>
<dbReference type="AlphaFoldDB" id="C8S0P7"/>
<feature type="chain" id="PRO_5002991410" evidence="1">
    <location>
        <begin position="26"/>
        <end position="326"/>
    </location>
</feature>
<protein>
    <submittedName>
        <fullName evidence="3">Putative ABC transporter periplasmic solute-binding protein</fullName>
    </submittedName>
</protein>
<keyword evidence="4" id="KW-1185">Reference proteome</keyword>
<evidence type="ECO:0000313" key="3">
    <source>
        <dbReference type="EMBL" id="EEW25338.1"/>
    </source>
</evidence>
<organism evidence="3 4">
    <name type="scientific">Rhodobacter ferrooxidans</name>
    <dbReference type="NCBI Taxonomy" id="371731"/>
    <lineage>
        <taxon>Bacteria</taxon>
        <taxon>Pseudomonadati</taxon>
        <taxon>Pseudomonadota</taxon>
        <taxon>Alphaproteobacteria</taxon>
        <taxon>Rhodobacterales</taxon>
        <taxon>Rhodobacter group</taxon>
        <taxon>Rhodobacter</taxon>
    </lineage>
</organism>
<evidence type="ECO:0000313" key="4">
    <source>
        <dbReference type="Proteomes" id="UP000010121"/>
    </source>
</evidence>
<dbReference type="SUPFAM" id="SSF53850">
    <property type="entry name" value="Periplasmic binding protein-like II"/>
    <property type="match status" value="1"/>
</dbReference>
<dbReference type="Proteomes" id="UP000010121">
    <property type="component" value="Unassembled WGS sequence"/>
</dbReference>
<dbReference type="eggNOG" id="COG0715">
    <property type="taxonomic scope" value="Bacteria"/>
</dbReference>
<dbReference type="RefSeq" id="WP_008029863.1">
    <property type="nucleotide sequence ID" value="NZ_ACYY01000009.1"/>
</dbReference>
<evidence type="ECO:0000256" key="1">
    <source>
        <dbReference type="SAM" id="SignalP"/>
    </source>
</evidence>
<evidence type="ECO:0000259" key="2">
    <source>
        <dbReference type="Pfam" id="PF09084"/>
    </source>
</evidence>
<comment type="caution">
    <text evidence="3">The sequence shown here is derived from an EMBL/GenBank/DDBJ whole genome shotgun (WGS) entry which is preliminary data.</text>
</comment>
<feature type="signal peptide" evidence="1">
    <location>
        <begin position="1"/>
        <end position="25"/>
    </location>
</feature>
<proteinExistence type="predicted"/>
<dbReference type="InterPro" id="IPR015168">
    <property type="entry name" value="SsuA/THI5"/>
</dbReference>
<gene>
    <name evidence="3" type="ORF">Rsw2DRAFT_1625</name>
</gene>
<keyword evidence="1" id="KW-0732">Signal</keyword>
<dbReference type="EMBL" id="ACYY01000009">
    <property type="protein sequence ID" value="EEW25338.1"/>
    <property type="molecule type" value="Genomic_DNA"/>
</dbReference>
<name>C8S0P7_9RHOB</name>
<dbReference type="STRING" id="371731.Rsw2DRAFT_1625"/>
<dbReference type="Pfam" id="PF09084">
    <property type="entry name" value="NMT1"/>
    <property type="match status" value="1"/>
</dbReference>
<sequence>MTIATWMKRLLGGLAVAALAAPVLAEDLPVLRAALLASGTVNWEIATIKANGLDTANGFTLAVQDYADNGATRVAVEGGEADVMVTDWIWVAMQRAEGKDFVFIPYSRAVGGLVVRDDSGITALPDLAGKKIGIAGGPLDKSWLILRAYAQQEYGFDLAGQTEQVYGAPPLIFKAALGGETAGAINFWHFLAKMKVQGMHDLVTVTEAATALGLDPDTPLLGYALRGEYVAAHPELASGLYRASLSAKEMLRSNDAAWEPLRERMNVANDAEFAALRDGYRAGIPSGAPVDLAAADRFLRLLADLGGADLVGKATTLPDGVFLATQ</sequence>
<accession>C8S0P7</accession>
<reference evidence="3 4" key="1">
    <citation type="submission" date="2009-08" db="EMBL/GenBank/DDBJ databases">
        <title>The draft genome of Rhodobacter sp. SW2.</title>
        <authorList>
            <consortium name="US DOE Joint Genome Institute (JGI-PGF)"/>
            <person name="Lucas S."/>
            <person name="Copeland A."/>
            <person name="Lapidus A."/>
            <person name="Glavina del Rio T."/>
            <person name="Tice H."/>
            <person name="Bruce D."/>
            <person name="Goodwin L."/>
            <person name="Pitluck S."/>
            <person name="Larimer F."/>
            <person name="Land M.L."/>
            <person name="Hauser L."/>
            <person name="Emerson D."/>
        </authorList>
    </citation>
    <scope>NUCLEOTIDE SEQUENCE [LARGE SCALE GENOMIC DNA]</scope>
    <source>
        <strain evidence="3 4">SW2</strain>
    </source>
</reference>
<dbReference type="PANTHER" id="PTHR30024">
    <property type="entry name" value="ALIPHATIC SULFONATES-BINDING PROTEIN-RELATED"/>
    <property type="match status" value="1"/>
</dbReference>
<dbReference type="Gene3D" id="3.40.190.10">
    <property type="entry name" value="Periplasmic binding protein-like II"/>
    <property type="match status" value="2"/>
</dbReference>